<proteinExistence type="predicted"/>
<name>A0A0A2TFZ1_9BACI</name>
<reference evidence="1 2" key="1">
    <citation type="journal article" date="2015" name="Stand. Genomic Sci.">
        <title>High quality draft genome sequence of the moderately halophilic bacterium Pontibacillus yanchengensis Y32(T) and comparison among Pontibacillus genomes.</title>
        <authorList>
            <person name="Huang J."/>
            <person name="Qiao Z.X."/>
            <person name="Tang J.W."/>
            <person name="Wang G."/>
        </authorList>
    </citation>
    <scope>NUCLEOTIDE SEQUENCE [LARGE SCALE GENOMIC DNA]</scope>
    <source>
        <strain evidence="1 2">Y32</strain>
    </source>
</reference>
<dbReference type="AlphaFoldDB" id="A0A0A2TFZ1"/>
<protein>
    <recommendedName>
        <fullName evidence="3">Aminoglycoside phosphotransferase domain-containing protein</fullName>
    </recommendedName>
</protein>
<evidence type="ECO:0008006" key="3">
    <source>
        <dbReference type="Google" id="ProtNLM"/>
    </source>
</evidence>
<organism evidence="1 2">
    <name type="scientific">Pontibacillus yanchengensis Y32</name>
    <dbReference type="NCBI Taxonomy" id="1385514"/>
    <lineage>
        <taxon>Bacteria</taxon>
        <taxon>Bacillati</taxon>
        <taxon>Bacillota</taxon>
        <taxon>Bacilli</taxon>
        <taxon>Bacillales</taxon>
        <taxon>Bacillaceae</taxon>
        <taxon>Pontibacillus</taxon>
    </lineage>
</organism>
<dbReference type="Pfam" id="PF02958">
    <property type="entry name" value="EcKL"/>
    <property type="match status" value="1"/>
</dbReference>
<dbReference type="Proteomes" id="UP000030147">
    <property type="component" value="Unassembled WGS sequence"/>
</dbReference>
<dbReference type="OrthoDB" id="2548845at2"/>
<accession>A0A0A2TFZ1</accession>
<gene>
    <name evidence="1" type="ORF">N782_05500</name>
</gene>
<comment type="caution">
    <text evidence="1">The sequence shown here is derived from an EMBL/GenBank/DDBJ whole genome shotgun (WGS) entry which is preliminary data.</text>
</comment>
<dbReference type="InterPro" id="IPR004119">
    <property type="entry name" value="EcKL"/>
</dbReference>
<dbReference type="eggNOG" id="ENOG502ZCHC">
    <property type="taxonomic scope" value="Bacteria"/>
</dbReference>
<dbReference type="SUPFAM" id="SSF56112">
    <property type="entry name" value="Protein kinase-like (PK-like)"/>
    <property type="match status" value="1"/>
</dbReference>
<evidence type="ECO:0000313" key="2">
    <source>
        <dbReference type="Proteomes" id="UP000030147"/>
    </source>
</evidence>
<evidence type="ECO:0000313" key="1">
    <source>
        <dbReference type="EMBL" id="KGP73333.1"/>
    </source>
</evidence>
<dbReference type="STRING" id="1385514.N782_05500"/>
<dbReference type="EMBL" id="AVBF01000014">
    <property type="protein sequence ID" value="KGP73333.1"/>
    <property type="molecule type" value="Genomic_DNA"/>
</dbReference>
<dbReference type="InterPro" id="IPR011009">
    <property type="entry name" value="Kinase-like_dom_sf"/>
</dbReference>
<dbReference type="RefSeq" id="WP_036817845.1">
    <property type="nucleotide sequence ID" value="NZ_AVBF01000014.1"/>
</dbReference>
<dbReference type="Gene3D" id="3.90.1200.10">
    <property type="match status" value="1"/>
</dbReference>
<sequence length="353" mass="40933">MDQSKRLAEQIKQTTIESKLTSSFNEEVIVDSSITCLKSTSRSSIYSMTLVGKQRSIPIILKVYSHAKYKNEVELAIYRQAQDYLADFLPQVYLIHKQGDETWVFMEFVQQVRGRTSFSPSHLDYIIPAVAQLHAHTYQLSQDSSHHLSSWNLPVYYSATMAKERRKYSKKTVSFIERSLQDDQLISLLAPHADSLLTIYKKELFMFDELCHGGVALTHGDLHMQNICTHDVSKKEPWDIQFIDWEAAKIGPVWFDMVVLVELLLGFRKDWQADADAIRKQCIDTYVKEMNSHGITFQTDPLKLYKMAYLQRTLEKGLHTQLRRIFDGRKGELLPYHLEKISTWGKELGIYQA</sequence>
<keyword evidence="2" id="KW-1185">Reference proteome</keyword>